<organism evidence="1 2">
    <name type="scientific">Sphingomonas lycopersici</name>
    <dbReference type="NCBI Taxonomy" id="2951807"/>
    <lineage>
        <taxon>Bacteria</taxon>
        <taxon>Pseudomonadati</taxon>
        <taxon>Pseudomonadota</taxon>
        <taxon>Alphaproteobacteria</taxon>
        <taxon>Sphingomonadales</taxon>
        <taxon>Sphingomonadaceae</taxon>
        <taxon>Sphingomonas</taxon>
    </lineage>
</organism>
<proteinExistence type="predicted"/>
<reference evidence="1" key="1">
    <citation type="submission" date="2022-06" db="EMBL/GenBank/DDBJ databases">
        <title>Sphingomonas sp. nov. isolated from rhizosphere soil of tomato.</title>
        <authorList>
            <person name="Dong H."/>
            <person name="Gao R."/>
        </authorList>
    </citation>
    <scope>NUCLEOTIDE SEQUENCE</scope>
    <source>
        <strain evidence="1">MMSM24</strain>
    </source>
</reference>
<protein>
    <submittedName>
        <fullName evidence="1">Uncharacterized protein</fullName>
    </submittedName>
</protein>
<dbReference type="AlphaFoldDB" id="A0AA41ZDL6"/>
<evidence type="ECO:0000313" key="1">
    <source>
        <dbReference type="EMBL" id="MCW6533788.1"/>
    </source>
</evidence>
<accession>A0AA41ZDL6</accession>
<dbReference type="Proteomes" id="UP001165565">
    <property type="component" value="Unassembled WGS sequence"/>
</dbReference>
<comment type="caution">
    <text evidence="1">The sequence shown here is derived from an EMBL/GenBank/DDBJ whole genome shotgun (WGS) entry which is preliminary data.</text>
</comment>
<dbReference type="EMBL" id="JANFAV010000001">
    <property type="protein sequence ID" value="MCW6533788.1"/>
    <property type="molecule type" value="Genomic_DNA"/>
</dbReference>
<dbReference type="RefSeq" id="WP_265267832.1">
    <property type="nucleotide sequence ID" value="NZ_JANFAV010000001.1"/>
</dbReference>
<evidence type="ECO:0000313" key="2">
    <source>
        <dbReference type="Proteomes" id="UP001165565"/>
    </source>
</evidence>
<keyword evidence="2" id="KW-1185">Reference proteome</keyword>
<gene>
    <name evidence="1" type="ORF">NEE01_03215</name>
</gene>
<sequence>MQKASAKPFRTACESHAELDRAVHALSSDDSSSRTMFELPAPAMHRDAEAHYNWDVQVNCRPEHDEAAQTAVQFVAGK</sequence>
<name>A0AA41ZDL6_9SPHN</name>